<organism evidence="4 5">
    <name type="scientific">Mytilus galloprovincialis</name>
    <name type="common">Mediterranean mussel</name>
    <dbReference type="NCBI Taxonomy" id="29158"/>
    <lineage>
        <taxon>Eukaryota</taxon>
        <taxon>Metazoa</taxon>
        <taxon>Spiralia</taxon>
        <taxon>Lophotrochozoa</taxon>
        <taxon>Mollusca</taxon>
        <taxon>Bivalvia</taxon>
        <taxon>Autobranchia</taxon>
        <taxon>Pteriomorphia</taxon>
        <taxon>Mytilida</taxon>
        <taxon>Mytiloidea</taxon>
        <taxon>Mytilidae</taxon>
        <taxon>Mytilinae</taxon>
        <taxon>Mytilus</taxon>
    </lineage>
</organism>
<evidence type="ECO:0000256" key="1">
    <source>
        <dbReference type="SAM" id="MobiDB-lite"/>
    </source>
</evidence>
<proteinExistence type="predicted"/>
<evidence type="ECO:0000256" key="2">
    <source>
        <dbReference type="SAM" id="Phobius"/>
    </source>
</evidence>
<gene>
    <name evidence="4" type="ORF">MGAL_10B020995</name>
</gene>
<keyword evidence="2" id="KW-1133">Transmembrane helix</keyword>
<feature type="signal peptide" evidence="3">
    <location>
        <begin position="1"/>
        <end position="17"/>
    </location>
</feature>
<feature type="compositionally biased region" description="Acidic residues" evidence="1">
    <location>
        <begin position="278"/>
        <end position="289"/>
    </location>
</feature>
<dbReference type="AlphaFoldDB" id="A0A8B6BTN8"/>
<evidence type="ECO:0000313" key="4">
    <source>
        <dbReference type="EMBL" id="VDH94764.1"/>
    </source>
</evidence>
<evidence type="ECO:0008006" key="6">
    <source>
        <dbReference type="Google" id="ProtNLM"/>
    </source>
</evidence>
<feature type="chain" id="PRO_5032963251" description="Cadherin domain-containing protein" evidence="3">
    <location>
        <begin position="18"/>
        <end position="411"/>
    </location>
</feature>
<accession>A0A8B6BTN8</accession>
<feature type="region of interest" description="Disordered" evidence="1">
    <location>
        <begin position="342"/>
        <end position="411"/>
    </location>
</feature>
<feature type="region of interest" description="Disordered" evidence="1">
    <location>
        <begin position="253"/>
        <end position="294"/>
    </location>
</feature>
<reference evidence="4" key="1">
    <citation type="submission" date="2018-11" db="EMBL/GenBank/DDBJ databases">
        <authorList>
            <person name="Alioto T."/>
            <person name="Alioto T."/>
        </authorList>
    </citation>
    <scope>NUCLEOTIDE SEQUENCE</scope>
</reference>
<dbReference type="EMBL" id="UYJE01000637">
    <property type="protein sequence ID" value="VDH94764.1"/>
    <property type="molecule type" value="Genomic_DNA"/>
</dbReference>
<feature type="compositionally biased region" description="Basic and acidic residues" evidence="1">
    <location>
        <begin position="350"/>
        <end position="376"/>
    </location>
</feature>
<keyword evidence="5" id="KW-1185">Reference proteome</keyword>
<keyword evidence="2" id="KW-0472">Membrane</keyword>
<comment type="caution">
    <text evidence="4">The sequence shown here is derived from an EMBL/GenBank/DDBJ whole genome shotgun (WGS) entry which is preliminary data.</text>
</comment>
<evidence type="ECO:0000256" key="3">
    <source>
        <dbReference type="SAM" id="SignalP"/>
    </source>
</evidence>
<keyword evidence="3" id="KW-0732">Signal</keyword>
<sequence>MGNNSLLALLLFGIAHGFGIIATSRPFRFGCCGTIKKWRAVTKGPGEVIFQVWRHSDKKNHYILIGQNRVKFDKAGDTTVDIPQSERISVNKGDYIGWYTVTEAFIVHEENVGSKDHHIIENMPVPVEGQDVDWSKNKVKEKRIYAVEAMGEDSVAPSFKNLPFTKVITKSAVDSMTDKMNVYDVQGTDPDKQEIPTLLVHLEAVNAYFQIRKNTSMVLMVKHAPLGSHVLKIEVKDTCGKNKIDELTVEIKDDSPTDAPSVVTKAPTVPTTTPDDYYNYDDDDDDGDDNNAVSGTAAPASGTLQDFEWDWLVAVLIVAGLIILFAALIFIFHKNGWLHKHHRTMPMRKSPKDVESSDGLKTETKIDDLNKTENKPDVTSNNDTKPNDVPKQDGIKSKPDTTKSKYSKIRY</sequence>
<protein>
    <recommendedName>
        <fullName evidence="6">Cadherin domain-containing protein</fullName>
    </recommendedName>
</protein>
<feature type="compositionally biased region" description="Basic and acidic residues" evidence="1">
    <location>
        <begin position="385"/>
        <end position="403"/>
    </location>
</feature>
<name>A0A8B6BTN8_MYTGA</name>
<dbReference type="Proteomes" id="UP000596742">
    <property type="component" value="Unassembled WGS sequence"/>
</dbReference>
<feature type="transmembrane region" description="Helical" evidence="2">
    <location>
        <begin position="311"/>
        <end position="333"/>
    </location>
</feature>
<feature type="compositionally biased region" description="Low complexity" evidence="1">
    <location>
        <begin position="262"/>
        <end position="277"/>
    </location>
</feature>
<dbReference type="OrthoDB" id="6104243at2759"/>
<evidence type="ECO:0000313" key="5">
    <source>
        <dbReference type="Proteomes" id="UP000596742"/>
    </source>
</evidence>
<keyword evidence="2" id="KW-0812">Transmembrane</keyword>